<evidence type="ECO:0000313" key="9">
    <source>
        <dbReference type="Proteomes" id="UP001367676"/>
    </source>
</evidence>
<keyword evidence="9" id="KW-1185">Reference proteome</keyword>
<dbReference type="InterPro" id="IPR027012">
    <property type="entry name" value="Enkurin_dom"/>
</dbReference>
<feature type="compositionally biased region" description="Basic and acidic residues" evidence="6">
    <location>
        <begin position="46"/>
        <end position="71"/>
    </location>
</feature>
<feature type="compositionally biased region" description="Basic and acidic residues" evidence="6">
    <location>
        <begin position="23"/>
        <end position="38"/>
    </location>
</feature>
<evidence type="ECO:0000256" key="1">
    <source>
        <dbReference type="ARBA" id="ARBA00004138"/>
    </source>
</evidence>
<accession>A0AAN9Y3Z9</accession>
<evidence type="ECO:0000313" key="8">
    <source>
        <dbReference type="EMBL" id="KAK7585917.1"/>
    </source>
</evidence>
<keyword evidence="5" id="KW-0966">Cell projection</keyword>
<dbReference type="GO" id="GO:0005881">
    <property type="term" value="C:cytoplasmic microtubule"/>
    <property type="evidence" value="ECO:0007669"/>
    <property type="project" value="TreeGrafter"/>
</dbReference>
<dbReference type="PANTHER" id="PTHR21490">
    <property type="entry name" value="ENKURIN-RELATED"/>
    <property type="match status" value="1"/>
</dbReference>
<feature type="compositionally biased region" description="Polar residues" evidence="6">
    <location>
        <begin position="11"/>
        <end position="22"/>
    </location>
</feature>
<protein>
    <recommendedName>
        <fullName evidence="7">Enkurin domain-containing protein</fullName>
    </recommendedName>
</protein>
<evidence type="ECO:0000256" key="5">
    <source>
        <dbReference type="ARBA" id="ARBA00023273"/>
    </source>
</evidence>
<dbReference type="Proteomes" id="UP001367676">
    <property type="component" value="Unassembled WGS sequence"/>
</dbReference>
<evidence type="ECO:0000256" key="4">
    <source>
        <dbReference type="ARBA" id="ARBA00023212"/>
    </source>
</evidence>
<reference evidence="8 9" key="1">
    <citation type="submission" date="2024-03" db="EMBL/GenBank/DDBJ databases">
        <title>Adaptation during the transition from Ophiocordyceps entomopathogen to insect associate is accompanied by gene loss and intensified selection.</title>
        <authorList>
            <person name="Ward C.M."/>
            <person name="Onetto C.A."/>
            <person name="Borneman A.R."/>
        </authorList>
    </citation>
    <scope>NUCLEOTIDE SEQUENCE [LARGE SCALE GENOMIC DNA]</scope>
    <source>
        <strain evidence="8">AWRI1</strain>
        <tissue evidence="8">Single Adult Female</tissue>
    </source>
</reference>
<dbReference type="EMBL" id="JBBCAQ010000028">
    <property type="protein sequence ID" value="KAK7585917.1"/>
    <property type="molecule type" value="Genomic_DNA"/>
</dbReference>
<comment type="subcellular location">
    <subcellularLocation>
        <location evidence="1">Cell projection</location>
        <location evidence="1">Cilium</location>
    </subcellularLocation>
    <subcellularLocation>
        <location evidence="2">Cytoplasm</location>
        <location evidence="2">Cytoskeleton</location>
    </subcellularLocation>
</comment>
<feature type="region of interest" description="Disordered" evidence="6">
    <location>
        <begin position="1"/>
        <end position="71"/>
    </location>
</feature>
<dbReference type="InterPro" id="IPR052102">
    <property type="entry name" value="Enkurin_domain-protein"/>
</dbReference>
<proteinExistence type="predicted"/>
<dbReference type="Pfam" id="PF13864">
    <property type="entry name" value="Enkurin"/>
    <property type="match status" value="1"/>
</dbReference>
<evidence type="ECO:0000256" key="2">
    <source>
        <dbReference type="ARBA" id="ARBA00004245"/>
    </source>
</evidence>
<name>A0AAN9Y3Z9_9HEMI</name>
<evidence type="ECO:0000256" key="6">
    <source>
        <dbReference type="SAM" id="MobiDB-lite"/>
    </source>
</evidence>
<keyword evidence="3" id="KW-0963">Cytoplasm</keyword>
<organism evidence="8 9">
    <name type="scientific">Parthenolecanium corni</name>
    <dbReference type="NCBI Taxonomy" id="536013"/>
    <lineage>
        <taxon>Eukaryota</taxon>
        <taxon>Metazoa</taxon>
        <taxon>Ecdysozoa</taxon>
        <taxon>Arthropoda</taxon>
        <taxon>Hexapoda</taxon>
        <taxon>Insecta</taxon>
        <taxon>Pterygota</taxon>
        <taxon>Neoptera</taxon>
        <taxon>Paraneoptera</taxon>
        <taxon>Hemiptera</taxon>
        <taxon>Sternorrhyncha</taxon>
        <taxon>Coccoidea</taxon>
        <taxon>Coccidae</taxon>
        <taxon>Parthenolecanium</taxon>
    </lineage>
</organism>
<dbReference type="PANTHER" id="PTHR21490:SF2">
    <property type="entry name" value="ENKURIN DOMAIN-CONTAINING PROTEIN 1"/>
    <property type="match status" value="1"/>
</dbReference>
<dbReference type="PROSITE" id="PS51665">
    <property type="entry name" value="ENKURIN"/>
    <property type="match status" value="1"/>
</dbReference>
<dbReference type="GO" id="GO:0005929">
    <property type="term" value="C:cilium"/>
    <property type="evidence" value="ECO:0007669"/>
    <property type="project" value="UniProtKB-SubCell"/>
</dbReference>
<dbReference type="AlphaFoldDB" id="A0AAN9Y3Z9"/>
<sequence length="161" mass="18981">MFTRCTANPDDPTNSSLKSSHQISHENEEEKKDTESKKLQNPTSYKKGEVPRYLKERNAQLERDRQERETREKLEELLGFKDPKCPPGHMLMPPDELQHNLSDMETKFNALVAELNRMPVSNDSYKIRQRSIQIEKELRELEGKIELYKTKRVFVKIPEPQ</sequence>
<comment type="caution">
    <text evidence="8">The sequence shown here is derived from an EMBL/GenBank/DDBJ whole genome shotgun (WGS) entry which is preliminary data.</text>
</comment>
<gene>
    <name evidence="8" type="ORF">V9T40_000096</name>
</gene>
<keyword evidence="4" id="KW-0206">Cytoskeleton</keyword>
<evidence type="ECO:0000256" key="3">
    <source>
        <dbReference type="ARBA" id="ARBA00022490"/>
    </source>
</evidence>
<feature type="domain" description="Enkurin" evidence="7">
    <location>
        <begin position="64"/>
        <end position="156"/>
    </location>
</feature>
<evidence type="ECO:0000259" key="7">
    <source>
        <dbReference type="PROSITE" id="PS51665"/>
    </source>
</evidence>